<dbReference type="Proteomes" id="UP000628079">
    <property type="component" value="Unassembled WGS sequence"/>
</dbReference>
<organism evidence="1 2">
    <name type="scientific">Knoellia flava</name>
    <dbReference type="NCBI Taxonomy" id="913969"/>
    <lineage>
        <taxon>Bacteria</taxon>
        <taxon>Bacillati</taxon>
        <taxon>Actinomycetota</taxon>
        <taxon>Actinomycetes</taxon>
        <taxon>Micrococcales</taxon>
        <taxon>Intrasporangiaceae</taxon>
        <taxon>Knoellia</taxon>
    </lineage>
</organism>
<sequence>MSADRGLVEAVGSAVLATAPSRDPLALVEHTASAESAARDLLAQAVGTARADGHSWAAIGSVLGMSRQAVQQRFGRSGEDALEPEERWLGPVTAFDEMSELEIAGRLGWHTIGVGMLRHRMVRTPHQWEHKRVLWSGSLSRWEKDGWVVGSRAFPWVYLVRDTGLPAQT</sequence>
<protein>
    <submittedName>
        <fullName evidence="1">Uncharacterized protein</fullName>
    </submittedName>
</protein>
<reference evidence="1" key="1">
    <citation type="journal article" date="2014" name="Int. J. Syst. Evol. Microbiol.">
        <title>Complete genome sequence of Corynebacterium casei LMG S-19264T (=DSM 44701T), isolated from a smear-ripened cheese.</title>
        <authorList>
            <consortium name="US DOE Joint Genome Institute (JGI-PGF)"/>
            <person name="Walter F."/>
            <person name="Albersmeier A."/>
            <person name="Kalinowski J."/>
            <person name="Ruckert C."/>
        </authorList>
    </citation>
    <scope>NUCLEOTIDE SEQUENCE</scope>
    <source>
        <strain evidence="1">CGMCC 1.10749</strain>
    </source>
</reference>
<proteinExistence type="predicted"/>
<reference evidence="1" key="2">
    <citation type="submission" date="2020-09" db="EMBL/GenBank/DDBJ databases">
        <authorList>
            <person name="Sun Q."/>
            <person name="Zhou Y."/>
        </authorList>
    </citation>
    <scope>NUCLEOTIDE SEQUENCE</scope>
    <source>
        <strain evidence="1">CGMCC 1.10749</strain>
    </source>
</reference>
<dbReference type="AlphaFoldDB" id="A0A8H9FU21"/>
<comment type="caution">
    <text evidence="1">The sequence shown here is derived from an EMBL/GenBank/DDBJ whole genome shotgun (WGS) entry which is preliminary data.</text>
</comment>
<accession>A0A8H9FU21</accession>
<name>A0A8H9FU21_9MICO</name>
<evidence type="ECO:0000313" key="2">
    <source>
        <dbReference type="Proteomes" id="UP000628079"/>
    </source>
</evidence>
<dbReference type="EMBL" id="BMEA01000002">
    <property type="protein sequence ID" value="GGB85697.1"/>
    <property type="molecule type" value="Genomic_DNA"/>
</dbReference>
<dbReference type="RefSeq" id="WP_035951015.1">
    <property type="nucleotide sequence ID" value="NZ_BMEA01000002.1"/>
</dbReference>
<evidence type="ECO:0000313" key="1">
    <source>
        <dbReference type="EMBL" id="GGB85697.1"/>
    </source>
</evidence>
<gene>
    <name evidence="1" type="ORF">GCM10011314_26790</name>
</gene>